<dbReference type="GO" id="GO:0032259">
    <property type="term" value="P:methylation"/>
    <property type="evidence" value="ECO:0007669"/>
    <property type="project" value="UniProtKB-KW"/>
</dbReference>
<sequence length="236" mass="26801">MAKHLYAQKKKYGEKVIDFNEGIVLLGFTLNFGFWLGYSITLCDISPAMLAVAKQKLDHEDLLDKVQIIECDINRLRFPDQTFDFVLCWDGMSFEAAREFIRVTRKGGGRISVFLSNRCRAALDEFQHNPKAALATLGLESNGTGPDKSVAGYPQRPLSMNVTEARKFFEQEGIKVIEIYAVCGMQDLLSLPQTVRKSRTWNQELFHQVTEMLLALSKEPSTKGFSRHLVLYGERI</sequence>
<dbReference type="InterPro" id="IPR041698">
    <property type="entry name" value="Methyltransf_25"/>
</dbReference>
<keyword evidence="1" id="KW-0472">Membrane</keyword>
<reference evidence="3 4" key="1">
    <citation type="submission" date="2024-09" db="EMBL/GenBank/DDBJ databases">
        <title>Laminarin stimulates single cell rates of sulfate reduction while oxygen inhibits transcriptomic activity in coastal marine sediment.</title>
        <authorList>
            <person name="Lindsay M."/>
            <person name="Orcutt B."/>
            <person name="Emerson D."/>
            <person name="Stepanauskas R."/>
            <person name="D'Angelo T."/>
        </authorList>
    </citation>
    <scope>NUCLEOTIDE SEQUENCE [LARGE SCALE GENOMIC DNA]</scope>
    <source>
        <strain evidence="3">SAG AM-311-K15</strain>
    </source>
</reference>
<dbReference type="SUPFAM" id="SSF53335">
    <property type="entry name" value="S-adenosyl-L-methionine-dependent methyltransferases"/>
    <property type="match status" value="1"/>
</dbReference>
<dbReference type="EC" id="2.1.-.-" evidence="3"/>
<dbReference type="CDD" id="cd02440">
    <property type="entry name" value="AdoMet_MTases"/>
    <property type="match status" value="1"/>
</dbReference>
<keyword evidence="1" id="KW-0812">Transmembrane</keyword>
<organism evidence="3 4">
    <name type="scientific">candidate division CSSED10-310 bacterium</name>
    <dbReference type="NCBI Taxonomy" id="2855610"/>
    <lineage>
        <taxon>Bacteria</taxon>
        <taxon>Bacteria division CSSED10-310</taxon>
    </lineage>
</organism>
<name>A0ABV6YYA4_UNCC1</name>
<dbReference type="Proteomes" id="UP001594351">
    <property type="component" value="Unassembled WGS sequence"/>
</dbReference>
<proteinExistence type="predicted"/>
<dbReference type="InterPro" id="IPR029063">
    <property type="entry name" value="SAM-dependent_MTases_sf"/>
</dbReference>
<feature type="transmembrane region" description="Helical" evidence="1">
    <location>
        <begin position="21"/>
        <end position="40"/>
    </location>
</feature>
<protein>
    <submittedName>
        <fullName evidence="3">Class I SAM-dependent methyltransferase</fullName>
        <ecNumber evidence="3">2.1.-.-</ecNumber>
    </submittedName>
</protein>
<dbReference type="EMBL" id="JBHPBY010000162">
    <property type="protein sequence ID" value="MFC1851186.1"/>
    <property type="molecule type" value="Genomic_DNA"/>
</dbReference>
<keyword evidence="3" id="KW-0489">Methyltransferase</keyword>
<evidence type="ECO:0000313" key="3">
    <source>
        <dbReference type="EMBL" id="MFC1851186.1"/>
    </source>
</evidence>
<keyword evidence="3" id="KW-0808">Transferase</keyword>
<dbReference type="Gene3D" id="3.40.50.150">
    <property type="entry name" value="Vaccinia Virus protein VP39"/>
    <property type="match status" value="1"/>
</dbReference>
<evidence type="ECO:0000259" key="2">
    <source>
        <dbReference type="Pfam" id="PF13649"/>
    </source>
</evidence>
<keyword evidence="1" id="KW-1133">Transmembrane helix</keyword>
<gene>
    <name evidence="3" type="ORF">ACFL27_13405</name>
</gene>
<feature type="domain" description="Methyltransferase" evidence="2">
    <location>
        <begin position="37"/>
        <end position="108"/>
    </location>
</feature>
<accession>A0ABV6YYA4</accession>
<keyword evidence="4" id="KW-1185">Reference proteome</keyword>
<evidence type="ECO:0000256" key="1">
    <source>
        <dbReference type="SAM" id="Phobius"/>
    </source>
</evidence>
<dbReference type="Pfam" id="PF13649">
    <property type="entry name" value="Methyltransf_25"/>
    <property type="match status" value="1"/>
</dbReference>
<dbReference type="GO" id="GO:0008168">
    <property type="term" value="F:methyltransferase activity"/>
    <property type="evidence" value="ECO:0007669"/>
    <property type="project" value="UniProtKB-KW"/>
</dbReference>
<evidence type="ECO:0000313" key="4">
    <source>
        <dbReference type="Proteomes" id="UP001594351"/>
    </source>
</evidence>
<comment type="caution">
    <text evidence="3">The sequence shown here is derived from an EMBL/GenBank/DDBJ whole genome shotgun (WGS) entry which is preliminary data.</text>
</comment>